<dbReference type="STRING" id="1120923.SAMN02746095_02810"/>
<name>A0A0D6PJJ5_9PROT</name>
<keyword evidence="7" id="KW-1185">Reference proteome</keyword>
<dbReference type="FunFam" id="1.10.10.10:FF:000001">
    <property type="entry name" value="LysR family transcriptional regulator"/>
    <property type="match status" value="1"/>
</dbReference>
<feature type="domain" description="HTH lysR-type" evidence="5">
    <location>
        <begin position="5"/>
        <end position="62"/>
    </location>
</feature>
<dbReference type="SUPFAM" id="SSF46785">
    <property type="entry name" value="Winged helix' DNA-binding domain"/>
    <property type="match status" value="1"/>
</dbReference>
<proteinExistence type="inferred from homology"/>
<protein>
    <submittedName>
        <fullName evidence="6">Transcriptional regulator LysR</fullName>
    </submittedName>
</protein>
<evidence type="ECO:0000256" key="4">
    <source>
        <dbReference type="ARBA" id="ARBA00023163"/>
    </source>
</evidence>
<dbReference type="GO" id="GO:0043565">
    <property type="term" value="F:sequence-specific DNA binding"/>
    <property type="evidence" value="ECO:0007669"/>
    <property type="project" value="TreeGrafter"/>
</dbReference>
<dbReference type="InterPro" id="IPR058163">
    <property type="entry name" value="LysR-type_TF_proteobact-type"/>
</dbReference>
<evidence type="ECO:0000256" key="2">
    <source>
        <dbReference type="ARBA" id="ARBA00023015"/>
    </source>
</evidence>
<dbReference type="GO" id="GO:0006351">
    <property type="term" value="P:DNA-templated transcription"/>
    <property type="evidence" value="ECO:0007669"/>
    <property type="project" value="TreeGrafter"/>
</dbReference>
<dbReference type="RefSeq" id="WP_048879348.1">
    <property type="nucleotide sequence ID" value="NZ_BANC01000064.1"/>
</dbReference>
<dbReference type="PROSITE" id="PS50931">
    <property type="entry name" value="HTH_LYSR"/>
    <property type="match status" value="1"/>
</dbReference>
<dbReference type="AlphaFoldDB" id="A0A0D6PJJ5"/>
<keyword evidence="2" id="KW-0805">Transcription regulation</keyword>
<dbReference type="Pfam" id="PF00126">
    <property type="entry name" value="HTH_1"/>
    <property type="match status" value="1"/>
</dbReference>
<dbReference type="Gene3D" id="1.10.10.10">
    <property type="entry name" value="Winged helix-like DNA-binding domain superfamily/Winged helix DNA-binding domain"/>
    <property type="match status" value="1"/>
</dbReference>
<evidence type="ECO:0000313" key="7">
    <source>
        <dbReference type="Proteomes" id="UP000032668"/>
    </source>
</evidence>
<evidence type="ECO:0000256" key="1">
    <source>
        <dbReference type="ARBA" id="ARBA00009437"/>
    </source>
</evidence>
<evidence type="ECO:0000256" key="3">
    <source>
        <dbReference type="ARBA" id="ARBA00023125"/>
    </source>
</evidence>
<dbReference type="GO" id="GO:0003700">
    <property type="term" value="F:DNA-binding transcription factor activity"/>
    <property type="evidence" value="ECO:0007669"/>
    <property type="project" value="InterPro"/>
</dbReference>
<sequence length="299" mass="33090">MLNRFDLPDLQIFATIVRHRSFKRAAIELGVTTSALSHAMRKLETKMGVRLLHRTSRTVMPTAPGALLAERLEQGFDLIGAALSSIESYRQNPSGSLRINLPQDAARLLLWPILASFSAQYPQVALTLSVEDRPVDIIAEGFDAGIRYGGTVPQDMVAVPLTHPLRWVVVGSPSFLTKHGRPENPQDLTRLPCIGVRLGNNTAYKWELGDGEHQVRLDVTGPLGVNHTETTIAAAIDGLGLAYVLERRVREELERGELEVVLPDWASTGPGFYAYFASRRQNEPGLRPLIETIRMREGL</sequence>
<comment type="similarity">
    <text evidence="1">Belongs to the LysR transcriptional regulatory family.</text>
</comment>
<dbReference type="InterPro" id="IPR036388">
    <property type="entry name" value="WH-like_DNA-bd_sf"/>
</dbReference>
<dbReference type="Proteomes" id="UP000032668">
    <property type="component" value="Unassembled WGS sequence"/>
</dbReference>
<keyword evidence="3" id="KW-0238">DNA-binding</keyword>
<reference evidence="6 7" key="1">
    <citation type="submission" date="2012-11" db="EMBL/GenBank/DDBJ databases">
        <title>Whole genome sequence of Acidocella aminolytica 101 = DSM 11237.</title>
        <authorList>
            <person name="Azuma Y."/>
            <person name="Higashiura N."/>
            <person name="Hirakawa H."/>
            <person name="Matsushita K."/>
        </authorList>
    </citation>
    <scope>NUCLEOTIDE SEQUENCE [LARGE SCALE GENOMIC DNA]</scope>
    <source>
        <strain evidence="7">101 / DSM 11237</strain>
    </source>
</reference>
<dbReference type="Gene3D" id="3.40.190.290">
    <property type="match status" value="1"/>
</dbReference>
<dbReference type="PANTHER" id="PTHR30537">
    <property type="entry name" value="HTH-TYPE TRANSCRIPTIONAL REGULATOR"/>
    <property type="match status" value="1"/>
</dbReference>
<dbReference type="InterPro" id="IPR036390">
    <property type="entry name" value="WH_DNA-bd_sf"/>
</dbReference>
<dbReference type="PANTHER" id="PTHR30537:SF1">
    <property type="entry name" value="HTH-TYPE TRANSCRIPTIONAL REGULATOR PGRR"/>
    <property type="match status" value="1"/>
</dbReference>
<evidence type="ECO:0000313" key="6">
    <source>
        <dbReference type="EMBL" id="GAN80964.1"/>
    </source>
</evidence>
<accession>A0A0D6PJJ5</accession>
<keyword evidence="4" id="KW-0804">Transcription</keyword>
<dbReference type="Pfam" id="PF03466">
    <property type="entry name" value="LysR_substrate"/>
    <property type="match status" value="1"/>
</dbReference>
<comment type="caution">
    <text evidence="6">The sequence shown here is derived from an EMBL/GenBank/DDBJ whole genome shotgun (WGS) entry which is preliminary data.</text>
</comment>
<gene>
    <name evidence="6" type="ORF">Aam_066_028</name>
</gene>
<dbReference type="EMBL" id="BANC01000064">
    <property type="protein sequence ID" value="GAN80964.1"/>
    <property type="molecule type" value="Genomic_DNA"/>
</dbReference>
<dbReference type="InterPro" id="IPR000847">
    <property type="entry name" value="LysR_HTH_N"/>
</dbReference>
<organism evidence="6 7">
    <name type="scientific">Acidocella aminolytica 101 = DSM 11237</name>
    <dbReference type="NCBI Taxonomy" id="1120923"/>
    <lineage>
        <taxon>Bacteria</taxon>
        <taxon>Pseudomonadati</taxon>
        <taxon>Pseudomonadota</taxon>
        <taxon>Alphaproteobacteria</taxon>
        <taxon>Acetobacterales</taxon>
        <taxon>Acidocellaceae</taxon>
        <taxon>Acidocella</taxon>
    </lineage>
</organism>
<dbReference type="OrthoDB" id="9812435at2"/>
<dbReference type="InterPro" id="IPR005119">
    <property type="entry name" value="LysR_subst-bd"/>
</dbReference>
<evidence type="ECO:0000259" key="5">
    <source>
        <dbReference type="PROSITE" id="PS50931"/>
    </source>
</evidence>
<dbReference type="SUPFAM" id="SSF53850">
    <property type="entry name" value="Periplasmic binding protein-like II"/>
    <property type="match status" value="1"/>
</dbReference>